<dbReference type="PANTHER" id="PTHR43649">
    <property type="entry name" value="ARABINOSE-BINDING PROTEIN-RELATED"/>
    <property type="match status" value="1"/>
</dbReference>
<dbReference type="Pfam" id="PF01547">
    <property type="entry name" value="SBP_bac_1"/>
    <property type="match status" value="1"/>
</dbReference>
<evidence type="ECO:0000256" key="1">
    <source>
        <dbReference type="SAM" id="SignalP"/>
    </source>
</evidence>
<keyword evidence="3" id="KW-1185">Reference proteome</keyword>
<gene>
    <name evidence="2" type="ORF">NK118_08930</name>
</gene>
<dbReference type="RefSeq" id="WP_262069255.1">
    <property type="nucleotide sequence ID" value="NZ_JAMXOC010000012.1"/>
</dbReference>
<feature type="signal peptide" evidence="1">
    <location>
        <begin position="1"/>
        <end position="19"/>
    </location>
</feature>
<dbReference type="EMBL" id="JAMZFV010000012">
    <property type="protein sequence ID" value="MCP1110374.1"/>
    <property type="molecule type" value="Genomic_DNA"/>
</dbReference>
<comment type="caution">
    <text evidence="2">The sequence shown here is derived from an EMBL/GenBank/DDBJ whole genome shotgun (WGS) entry which is preliminary data.</text>
</comment>
<sequence>MMKRRVIAGLLVSVMVLGAALTGCGSKKEEVKETGADEEVTISFSWWGSDDRHTAMQEVVKLYEAENPNVTVEVVYGAWDGWQTKMLTQLSGKTEADVMQVNYNWVHSFGKGSNVFYDLNELSDYLELSNWDSDYLKAMEVDGEQAAVPHGMNGRVQVVNSTIFDEAGIEYPTTYDEMIAAAAVIGAGNTATGADNKYVSINVGKECTDLYIAQMLYNATGKVMQSDGKVNYSEKDVAAVFDQYLALEDAGALPKFEQDDPIQNESNPVWTSGRAGAVYEWAGTLNKYTGSYKGGGHDDELVVKPYITEDGTEPTVYVKPNLGYAVSKNSKYPDVAADFVNFMFTNEEAVKTLGTSLGISSNKVTNEIQEAEGMITGKVAEAYELLNSYDQTIMDPYFEDENVRGTRYIVIEGLRSGKYNSQDAAAKYIADQQEELDKLYD</sequence>
<accession>A0ABT1EIT0</accession>
<dbReference type="SUPFAM" id="SSF53850">
    <property type="entry name" value="Periplasmic binding protein-like II"/>
    <property type="match status" value="1"/>
</dbReference>
<dbReference type="PROSITE" id="PS51257">
    <property type="entry name" value="PROKAR_LIPOPROTEIN"/>
    <property type="match status" value="1"/>
</dbReference>
<proteinExistence type="predicted"/>
<evidence type="ECO:0000313" key="2">
    <source>
        <dbReference type="EMBL" id="MCP1110374.1"/>
    </source>
</evidence>
<dbReference type="InterPro" id="IPR006059">
    <property type="entry name" value="SBP"/>
</dbReference>
<dbReference type="InterPro" id="IPR050490">
    <property type="entry name" value="Bact_solute-bd_prot1"/>
</dbReference>
<dbReference type="PANTHER" id="PTHR43649:SF11">
    <property type="entry name" value="ABC TRANSPORTER SUBSTRATE-BINDING PROTEIN YESO-RELATED"/>
    <property type="match status" value="1"/>
</dbReference>
<keyword evidence="1" id="KW-0732">Signal</keyword>
<organism evidence="2 3">
    <name type="scientific">Ohessyouella blattaphilus</name>
    <dbReference type="NCBI Taxonomy" id="2949333"/>
    <lineage>
        <taxon>Bacteria</taxon>
        <taxon>Bacillati</taxon>
        <taxon>Bacillota</taxon>
        <taxon>Clostridia</taxon>
        <taxon>Lachnospirales</taxon>
        <taxon>Lachnospiraceae</taxon>
        <taxon>Ohessyouella</taxon>
    </lineage>
</organism>
<dbReference type="Gene3D" id="3.40.190.10">
    <property type="entry name" value="Periplasmic binding protein-like II"/>
    <property type="match status" value="2"/>
</dbReference>
<protein>
    <submittedName>
        <fullName evidence="2">Extracellular solute-binding protein</fullName>
    </submittedName>
</protein>
<dbReference type="Proteomes" id="UP001523565">
    <property type="component" value="Unassembled WGS sequence"/>
</dbReference>
<reference evidence="2 3" key="1">
    <citation type="journal article" date="2022" name="Genome Biol. Evol.">
        <title>Host diet, physiology and behaviors set the stage for Lachnospiraceae cladogenesis.</title>
        <authorList>
            <person name="Vera-Ponce De Leon A."/>
            <person name="Schneider M."/>
            <person name="Jahnes B.C."/>
            <person name="Sadowski V."/>
            <person name="Camuy-Velez L.A."/>
            <person name="Duan J."/>
            <person name="Sabree Z.L."/>
        </authorList>
    </citation>
    <scope>NUCLEOTIDE SEQUENCE [LARGE SCALE GENOMIC DNA]</scope>
    <source>
        <strain evidence="2 3">PAL227</strain>
    </source>
</reference>
<name>A0ABT1EIT0_9FIRM</name>
<feature type="chain" id="PRO_5047056227" evidence="1">
    <location>
        <begin position="20"/>
        <end position="441"/>
    </location>
</feature>
<evidence type="ECO:0000313" key="3">
    <source>
        <dbReference type="Proteomes" id="UP001523565"/>
    </source>
</evidence>